<comment type="caution">
    <text evidence="4">The sequence shown here is derived from an EMBL/GenBank/DDBJ whole genome shotgun (WGS) entry which is preliminary data.</text>
</comment>
<dbReference type="GO" id="GO:0005886">
    <property type="term" value="C:plasma membrane"/>
    <property type="evidence" value="ECO:0007669"/>
    <property type="project" value="TreeGrafter"/>
</dbReference>
<dbReference type="GO" id="GO:0035091">
    <property type="term" value="F:phosphatidylinositol binding"/>
    <property type="evidence" value="ECO:0007669"/>
    <property type="project" value="InterPro"/>
</dbReference>
<gene>
    <name evidence="4" type="ORF">TWF696_002294</name>
</gene>
<comment type="similarity">
    <text evidence="1">Belongs to the UPF0507 family.</text>
</comment>
<dbReference type="Gene3D" id="3.30.1520.10">
    <property type="entry name" value="Phox-like domain"/>
    <property type="match status" value="1"/>
</dbReference>
<dbReference type="SUPFAM" id="SSF48403">
    <property type="entry name" value="Ankyrin repeat"/>
    <property type="match status" value="1"/>
</dbReference>
<feature type="compositionally biased region" description="Low complexity" evidence="2">
    <location>
        <begin position="222"/>
        <end position="234"/>
    </location>
</feature>
<name>A0AAV9U4S9_9PEZI</name>
<dbReference type="InterPro" id="IPR037191">
    <property type="entry name" value="VPS9_dom_sf"/>
</dbReference>
<feature type="compositionally biased region" description="Acidic residues" evidence="2">
    <location>
        <begin position="736"/>
        <end position="761"/>
    </location>
</feature>
<sequence>MPLNPFLRAFFRSTIPTHCTPVSDYVLLVPNTDVLLHSRDRETNQPYAELAQSEEFLGSHVLRASKEDVANGAAIAAARENRGKARQYSTSNGRTVIIKETWVYTHKGFRTLNQAQLQSDVLYWPNSIDAQPWLIYYISRPLIGSLEHIPLVIRPKLPLPPTPAESSTAAHVMPKKKEIRDFVDLLEAFPMIARQLQPGLKSLFHELEMSIPELAITSAGASSVSSPRLSGSSSNNGAPAPAPPHPAPTATDAAADSDSDTPPPLPARPPGWDMQAAIDEATMRTTTETAVMAAIELFQRVDHSQLQLLATTTELTGPSIEHLIERYICERLHDTYIFPRLLRLKKEGNAILDEKIKEMEYIDIAQVGISVPDNETRRNLAERVLRAVDKFERISDARSPQEMLDILLETAQALTQSPEEVAAKKRRENPHRMSLTGANTPAASEKPSDESTNPVLTMNADMLVSLLLIVVIRARVKGLQSCLTYMRNFVFVDEVEAGERGYVLSTLEGVLFHITMDSEHMGKASKRNGRLWDRIRKGNVGGVRSLLERREDLAELDNAALSPVTDIPDLRFVGFDDEQGAKNRRAGKKKLLEKEKQQDEGEGEVNGGLKVEGVDSVLLSPNMDAPDTTLVPEILAKIESPKDKIPELIPELELPENEDDDGAGEPRVLRVDERDMGMDGHVDGEMTNGHPIPPDIAIAAEEALKETLAQEQEHEQLQGGDQEEEQMHEQVREEERIQEEEREEGQAQEEEEVQAEDEQEQDQVPQIEEPTAETPSAAEVAEKSEAAETDGEVNGDEGLEMETEVDANSTLTVEAADSTAATSIDDITNPEEVPKLKGSMKAKFNPEVLFEGLPIRPNKKLTRSTSVRSDMSRNSWASSYYSLDHLSHSAVSLTEDLMSVEVLSKTQNLRGESIVMMAVVNQQQDVLEYLIDESTYFPLVWLLQDRSHDGTTLLSAAIQGENYDIVRVIMEEVMKASEEEIHEYMKAVDSNGRTAGHYAFNQPTFLRHFGRLIPWTMRDKNGQTPLFALCRSYDHSSYKDMIILGIRAAEAAQTDGERLHLDDHVDRKGNTLLHIIHDQHILRMLLRRDADVNAVNERNLSPLMLASKYGRVENVRTLFSDRRVDIYARESRGLTAVELAKDDDVRNKFDDMVMFSYPPQADGRITAVVRGIFVEDATVRLVLKSGMPSSEMKYTITTCRRLLSDFEFLAYWLSYEHPASWLPNLTVARSPFQIPSKPSRAVLRDIQTQLDSFLRTLLSHSTFSTHELLWEFFLMPDMQPETMMERSKRKSEIRRETVQEDFEPVSNTKDIEIFMAHARDTVRAISVHTRSVLRRTNALLQASRDVGDAVIETRKQLAACDFVTNNHVAAMGKYAIAIAPNDSTPLAHFLDDFRSINAALQGVMTALERPRKIVAEMTALQREIEKHMVSLRRSDRWPLGLMDETRAKIHQGAADNIRATQARQEALSRELRYSQSIAAVELASFHEMHGRFARGAVRRLARGQVLVERERLEALKRALRAARKE</sequence>
<accession>A0AAV9U4S9</accession>
<dbReference type="Gene3D" id="1.20.1050.80">
    <property type="entry name" value="VPS9 domain"/>
    <property type="match status" value="1"/>
</dbReference>
<dbReference type="GO" id="GO:0045022">
    <property type="term" value="P:early endosome to late endosome transport"/>
    <property type="evidence" value="ECO:0007669"/>
    <property type="project" value="TreeGrafter"/>
</dbReference>
<dbReference type="InterPro" id="IPR002110">
    <property type="entry name" value="Ankyrin_rpt"/>
</dbReference>
<feature type="domain" description="VPS9" evidence="3">
    <location>
        <begin position="346"/>
        <end position="523"/>
    </location>
</feature>
<dbReference type="PANTHER" id="PTHR24170">
    <property type="entry name" value="ANKYRIN REPEAT DOMAIN-CONTAINING PROTEIN 27"/>
    <property type="match status" value="1"/>
</dbReference>
<feature type="region of interest" description="Disordered" evidence="2">
    <location>
        <begin position="222"/>
        <end position="272"/>
    </location>
</feature>
<dbReference type="SUPFAM" id="SSF109993">
    <property type="entry name" value="VPS9 domain"/>
    <property type="match status" value="1"/>
</dbReference>
<evidence type="ECO:0000313" key="4">
    <source>
        <dbReference type="EMBL" id="KAK6335521.1"/>
    </source>
</evidence>
<evidence type="ECO:0000256" key="1">
    <source>
        <dbReference type="ARBA" id="ARBA00007428"/>
    </source>
</evidence>
<protein>
    <recommendedName>
        <fullName evidence="3">VPS9 domain-containing protein</fullName>
    </recommendedName>
</protein>
<dbReference type="PANTHER" id="PTHR24170:SF1">
    <property type="entry name" value="DOMAIN PROTEIN, PUTATIVE (AFU_ORTHOLOGUE AFUA_1G09870)-RELATED"/>
    <property type="match status" value="1"/>
</dbReference>
<dbReference type="InterPro" id="IPR051248">
    <property type="entry name" value="UPF0507/Ank_repeat_27"/>
</dbReference>
<dbReference type="GO" id="GO:0030133">
    <property type="term" value="C:transport vesicle"/>
    <property type="evidence" value="ECO:0007669"/>
    <property type="project" value="TreeGrafter"/>
</dbReference>
<evidence type="ECO:0000256" key="2">
    <source>
        <dbReference type="SAM" id="MobiDB-lite"/>
    </source>
</evidence>
<feature type="compositionally biased region" description="Basic and acidic residues" evidence="2">
    <location>
        <begin position="590"/>
        <end position="599"/>
    </location>
</feature>
<dbReference type="SUPFAM" id="SSF64268">
    <property type="entry name" value="PX domain"/>
    <property type="match status" value="1"/>
</dbReference>
<dbReference type="InterPro" id="IPR003123">
    <property type="entry name" value="VPS9"/>
</dbReference>
<feature type="compositionally biased region" description="Acidic residues" evidence="2">
    <location>
        <begin position="653"/>
        <end position="663"/>
    </location>
</feature>
<dbReference type="GO" id="GO:0005085">
    <property type="term" value="F:guanyl-nucleotide exchange factor activity"/>
    <property type="evidence" value="ECO:0007669"/>
    <property type="project" value="TreeGrafter"/>
</dbReference>
<evidence type="ECO:0000259" key="3">
    <source>
        <dbReference type="PROSITE" id="PS51205"/>
    </source>
</evidence>
<proteinExistence type="inferred from homology"/>
<feature type="region of interest" description="Disordered" evidence="2">
    <location>
        <begin position="583"/>
        <end position="608"/>
    </location>
</feature>
<dbReference type="GO" id="GO:0005770">
    <property type="term" value="C:late endosome"/>
    <property type="evidence" value="ECO:0007669"/>
    <property type="project" value="TreeGrafter"/>
</dbReference>
<feature type="region of interest" description="Disordered" evidence="2">
    <location>
        <begin position="418"/>
        <end position="454"/>
    </location>
</feature>
<dbReference type="Pfam" id="PF02204">
    <property type="entry name" value="VPS9"/>
    <property type="match status" value="1"/>
</dbReference>
<dbReference type="EMBL" id="JAVHNQ010000012">
    <property type="protein sequence ID" value="KAK6335521.1"/>
    <property type="molecule type" value="Genomic_DNA"/>
</dbReference>
<dbReference type="GO" id="GO:0005769">
    <property type="term" value="C:early endosome"/>
    <property type="evidence" value="ECO:0007669"/>
    <property type="project" value="TreeGrafter"/>
</dbReference>
<organism evidence="4 5">
    <name type="scientific">Orbilia brochopaga</name>
    <dbReference type="NCBI Taxonomy" id="3140254"/>
    <lineage>
        <taxon>Eukaryota</taxon>
        <taxon>Fungi</taxon>
        <taxon>Dikarya</taxon>
        <taxon>Ascomycota</taxon>
        <taxon>Pezizomycotina</taxon>
        <taxon>Orbiliomycetes</taxon>
        <taxon>Orbiliales</taxon>
        <taxon>Orbiliaceae</taxon>
        <taxon>Orbilia</taxon>
    </lineage>
</organism>
<feature type="compositionally biased region" description="Basic and acidic residues" evidence="2">
    <location>
        <begin position="667"/>
        <end position="684"/>
    </location>
</feature>
<feature type="compositionally biased region" description="Basic and acidic residues" evidence="2">
    <location>
        <begin position="725"/>
        <end position="735"/>
    </location>
</feature>
<dbReference type="SMART" id="SM00248">
    <property type="entry name" value="ANK"/>
    <property type="match status" value="4"/>
</dbReference>
<dbReference type="GO" id="GO:0097422">
    <property type="term" value="C:tubular endosome"/>
    <property type="evidence" value="ECO:0007669"/>
    <property type="project" value="TreeGrafter"/>
</dbReference>
<keyword evidence="5" id="KW-1185">Reference proteome</keyword>
<dbReference type="Gene3D" id="1.25.40.20">
    <property type="entry name" value="Ankyrin repeat-containing domain"/>
    <property type="match status" value="2"/>
</dbReference>
<reference evidence="4 5" key="1">
    <citation type="submission" date="2019-10" db="EMBL/GenBank/DDBJ databases">
        <authorList>
            <person name="Palmer J.M."/>
        </authorList>
    </citation>
    <scope>NUCLEOTIDE SEQUENCE [LARGE SCALE GENOMIC DNA]</scope>
    <source>
        <strain evidence="4 5">TWF696</strain>
    </source>
</reference>
<dbReference type="PROSITE" id="PS51205">
    <property type="entry name" value="VPS9"/>
    <property type="match status" value="1"/>
</dbReference>
<dbReference type="InterPro" id="IPR036871">
    <property type="entry name" value="PX_dom_sf"/>
</dbReference>
<dbReference type="Pfam" id="PF13857">
    <property type="entry name" value="Ank_5"/>
    <property type="match status" value="1"/>
</dbReference>
<feature type="compositionally biased region" description="Acidic residues" evidence="2">
    <location>
        <begin position="787"/>
        <end position="797"/>
    </location>
</feature>
<feature type="region of interest" description="Disordered" evidence="2">
    <location>
        <begin position="652"/>
        <end position="797"/>
    </location>
</feature>
<feature type="compositionally biased region" description="Low complexity" evidence="2">
    <location>
        <begin position="762"/>
        <end position="779"/>
    </location>
</feature>
<evidence type="ECO:0000313" key="5">
    <source>
        <dbReference type="Proteomes" id="UP001375240"/>
    </source>
</evidence>
<dbReference type="GO" id="GO:0000149">
    <property type="term" value="F:SNARE binding"/>
    <property type="evidence" value="ECO:0007669"/>
    <property type="project" value="TreeGrafter"/>
</dbReference>
<dbReference type="CDD" id="cd06093">
    <property type="entry name" value="PX_domain"/>
    <property type="match status" value="1"/>
</dbReference>
<dbReference type="Proteomes" id="UP001375240">
    <property type="component" value="Unassembled WGS sequence"/>
</dbReference>
<dbReference type="InterPro" id="IPR036770">
    <property type="entry name" value="Ankyrin_rpt-contain_sf"/>
</dbReference>